<proteinExistence type="predicted"/>
<gene>
    <name evidence="3" type="ORF">SAMN05445756_0306</name>
</gene>
<dbReference type="Proteomes" id="UP000198122">
    <property type="component" value="Unassembled WGS sequence"/>
</dbReference>
<feature type="domain" description="DUF3071" evidence="2">
    <location>
        <begin position="1"/>
        <end position="166"/>
    </location>
</feature>
<dbReference type="Pfam" id="PF11268">
    <property type="entry name" value="DUF3071"/>
    <property type="match status" value="1"/>
</dbReference>
<evidence type="ECO:0000313" key="4">
    <source>
        <dbReference type="Proteomes" id="UP000198122"/>
    </source>
</evidence>
<dbReference type="AlphaFoldDB" id="A0A212T3H7"/>
<dbReference type="InterPro" id="IPR047682">
    <property type="entry name" value="SepH-like"/>
</dbReference>
<organism evidence="3 4">
    <name type="scientific">Kytococcus aerolatus</name>
    <dbReference type="NCBI Taxonomy" id="592308"/>
    <lineage>
        <taxon>Bacteria</taxon>
        <taxon>Bacillati</taxon>
        <taxon>Actinomycetota</taxon>
        <taxon>Actinomycetes</taxon>
        <taxon>Micrococcales</taxon>
        <taxon>Kytococcaceae</taxon>
        <taxon>Kytococcus</taxon>
    </lineage>
</organism>
<sequence>MADLHFTGVDDTGTHLLLAAQDGTEHRVEISEELRRALRQRPAPASTDQNSVELTPRDVQAMIRAGRSTEEVAQASGWPVEKISRYEAPILAEREHVAGLARGVHLPALGHGSSPTLEKRVKERLVMRGLRTDDAWWDAWRLASGPWSVGLVFTADGQQRRAVWHFDPQTHSVDPADDEARALSTAEGDEPAAAGRGGTSPEHEESAGSAEATGHEAVSHATHSSSDHTRALRAGDPLTGAIPVPDPAPEQEESSEHGSAAVEDASSDQPDEQELDGSPEAGLAPEIAPRQRQPKSRRGRPSVPSWDDIMFGGPKG</sequence>
<dbReference type="EMBL" id="FYEZ01000001">
    <property type="protein sequence ID" value="SNC60569.1"/>
    <property type="molecule type" value="Genomic_DNA"/>
</dbReference>
<evidence type="ECO:0000259" key="2">
    <source>
        <dbReference type="Pfam" id="PF11268"/>
    </source>
</evidence>
<dbReference type="OrthoDB" id="5180791at2"/>
<dbReference type="NCBIfam" id="NF040712">
    <property type="entry name" value="SepH"/>
    <property type="match status" value="1"/>
</dbReference>
<accession>A0A212T3H7</accession>
<keyword evidence="4" id="KW-1185">Reference proteome</keyword>
<dbReference type="RefSeq" id="WP_088817330.1">
    <property type="nucleotide sequence ID" value="NZ_FYEZ01000001.1"/>
</dbReference>
<reference evidence="3 4" key="1">
    <citation type="submission" date="2017-06" db="EMBL/GenBank/DDBJ databases">
        <authorList>
            <person name="Kim H.J."/>
            <person name="Triplett B.A."/>
        </authorList>
    </citation>
    <scope>NUCLEOTIDE SEQUENCE [LARGE SCALE GENOMIC DNA]</scope>
    <source>
        <strain evidence="3 4">DSM 22179</strain>
    </source>
</reference>
<name>A0A212T3H7_9MICO</name>
<dbReference type="InterPro" id="IPR021421">
    <property type="entry name" value="DUF3071"/>
</dbReference>
<protein>
    <recommendedName>
        <fullName evidence="2">DUF3071 domain-containing protein</fullName>
    </recommendedName>
</protein>
<feature type="compositionally biased region" description="Acidic residues" evidence="1">
    <location>
        <begin position="265"/>
        <end position="277"/>
    </location>
</feature>
<evidence type="ECO:0000313" key="3">
    <source>
        <dbReference type="EMBL" id="SNC60569.1"/>
    </source>
</evidence>
<feature type="region of interest" description="Disordered" evidence="1">
    <location>
        <begin position="167"/>
        <end position="316"/>
    </location>
</feature>
<evidence type="ECO:0000256" key="1">
    <source>
        <dbReference type="SAM" id="MobiDB-lite"/>
    </source>
</evidence>